<evidence type="ECO:0008006" key="7">
    <source>
        <dbReference type="Google" id="ProtNLM"/>
    </source>
</evidence>
<keyword evidence="2" id="KW-0645">Protease</keyword>
<keyword evidence="4" id="KW-0378">Hydrolase</keyword>
<evidence type="ECO:0000256" key="1">
    <source>
        <dbReference type="ARBA" id="ARBA00009136"/>
    </source>
</evidence>
<proteinExistence type="inferred from homology"/>
<keyword evidence="6" id="KW-1185">Reference proteome</keyword>
<keyword evidence="3" id="KW-0064">Aspartyl protease</keyword>
<dbReference type="Proteomes" id="UP001497522">
    <property type="component" value="Chromosome 11"/>
</dbReference>
<name>A0ABP1AFC0_9BRYO</name>
<dbReference type="Pfam" id="PF13975">
    <property type="entry name" value="gag-asp_proteas"/>
    <property type="match status" value="1"/>
</dbReference>
<dbReference type="PANTHER" id="PTHR12917">
    <property type="entry name" value="ASPARTYL PROTEASE DDI-RELATED"/>
    <property type="match status" value="1"/>
</dbReference>
<evidence type="ECO:0000313" key="5">
    <source>
        <dbReference type="EMBL" id="CAK9861122.1"/>
    </source>
</evidence>
<gene>
    <name evidence="5" type="ORF">CSSPJE1EN2_LOCUS4117</name>
</gene>
<sequence>MIQGLVDAGASMSVMADSVVRELGIMHLVAGHETYKTASGTVTQALGRIVELLVRVGGIICQMIFLVVDTDSYDLLLGLDFLIKIGAIVDVEKGVIQVHNGPRTEVEVLPLNVVNMLQVLEGSEKEKCNVQEELFDKKMGQL</sequence>
<organism evidence="5 6">
    <name type="scientific">Sphagnum jensenii</name>
    <dbReference type="NCBI Taxonomy" id="128206"/>
    <lineage>
        <taxon>Eukaryota</taxon>
        <taxon>Viridiplantae</taxon>
        <taxon>Streptophyta</taxon>
        <taxon>Embryophyta</taxon>
        <taxon>Bryophyta</taxon>
        <taxon>Sphagnophytina</taxon>
        <taxon>Sphagnopsida</taxon>
        <taxon>Sphagnales</taxon>
        <taxon>Sphagnaceae</taxon>
        <taxon>Sphagnum</taxon>
    </lineage>
</organism>
<evidence type="ECO:0000256" key="3">
    <source>
        <dbReference type="ARBA" id="ARBA00022750"/>
    </source>
</evidence>
<evidence type="ECO:0000313" key="6">
    <source>
        <dbReference type="Proteomes" id="UP001497522"/>
    </source>
</evidence>
<dbReference type="EMBL" id="OZ023712">
    <property type="protein sequence ID" value="CAK9861122.1"/>
    <property type="molecule type" value="Genomic_DNA"/>
</dbReference>
<protein>
    <recommendedName>
        <fullName evidence="7">Peptidase A2 domain-containing protein</fullName>
    </recommendedName>
</protein>
<reference evidence="5" key="1">
    <citation type="submission" date="2024-03" db="EMBL/GenBank/DDBJ databases">
        <authorList>
            <consortium name="ELIXIR-Norway"/>
            <consortium name="Elixir Norway"/>
        </authorList>
    </citation>
    <scope>NUCLEOTIDE SEQUENCE</scope>
</reference>
<dbReference type="PANTHER" id="PTHR12917:SF1">
    <property type="entry name" value="AT13091P"/>
    <property type="match status" value="1"/>
</dbReference>
<comment type="similarity">
    <text evidence="1">Belongs to the DDI1 family.</text>
</comment>
<accession>A0ABP1AFC0</accession>
<evidence type="ECO:0000256" key="4">
    <source>
        <dbReference type="ARBA" id="ARBA00022801"/>
    </source>
</evidence>
<evidence type="ECO:0000256" key="2">
    <source>
        <dbReference type="ARBA" id="ARBA00022670"/>
    </source>
</evidence>
<dbReference type="CDD" id="cd00303">
    <property type="entry name" value="retropepsin_like"/>
    <property type="match status" value="1"/>
</dbReference>
<dbReference type="InterPro" id="IPR021109">
    <property type="entry name" value="Peptidase_aspartic_dom_sf"/>
</dbReference>
<dbReference type="Gene3D" id="2.40.70.10">
    <property type="entry name" value="Acid Proteases"/>
    <property type="match status" value="1"/>
</dbReference>
<dbReference type="SUPFAM" id="SSF50630">
    <property type="entry name" value="Acid proteases"/>
    <property type="match status" value="1"/>
</dbReference>